<evidence type="ECO:0000256" key="1">
    <source>
        <dbReference type="SAM" id="Phobius"/>
    </source>
</evidence>
<keyword evidence="1" id="KW-0472">Membrane</keyword>
<dbReference type="AlphaFoldDB" id="A0A2B4RKQ3"/>
<dbReference type="PANTHER" id="PTHR37539:SF1">
    <property type="entry name" value="ER-BOUND OXYGENASE MPAB_MPAB'_RUBBER OXYGENASE CATALYTIC DOMAIN-CONTAINING PROTEIN"/>
    <property type="match status" value="1"/>
</dbReference>
<dbReference type="EMBL" id="LSMT01000382">
    <property type="protein sequence ID" value="PFX18984.1"/>
    <property type="molecule type" value="Genomic_DNA"/>
</dbReference>
<dbReference type="STRING" id="50429.A0A2B4RKQ3"/>
<keyword evidence="1" id="KW-0812">Transmembrane</keyword>
<dbReference type="InterPro" id="IPR037473">
    <property type="entry name" value="Lcp-like"/>
</dbReference>
<keyword evidence="4" id="KW-1185">Reference proteome</keyword>
<dbReference type="PANTHER" id="PTHR37539">
    <property type="entry name" value="SECRETED PROTEIN-RELATED"/>
    <property type="match status" value="1"/>
</dbReference>
<protein>
    <submittedName>
        <fullName evidence="3">Latex clearing protein</fullName>
    </submittedName>
</protein>
<evidence type="ECO:0000313" key="4">
    <source>
        <dbReference type="Proteomes" id="UP000225706"/>
    </source>
</evidence>
<dbReference type="Pfam" id="PF09995">
    <property type="entry name" value="MPAB_Lcp_cat"/>
    <property type="match status" value="1"/>
</dbReference>
<feature type="domain" description="ER-bound oxygenase mpaB/mpaB'/Rubber oxygenase catalytic" evidence="2">
    <location>
        <begin position="94"/>
        <end position="319"/>
    </location>
</feature>
<feature type="transmembrane region" description="Helical" evidence="1">
    <location>
        <begin position="89"/>
        <end position="109"/>
    </location>
</feature>
<dbReference type="InterPro" id="IPR018713">
    <property type="entry name" value="MPAB/Lcp_cat_dom"/>
</dbReference>
<accession>A0A2B4RKQ3</accession>
<name>A0A2B4RKQ3_STYPI</name>
<gene>
    <name evidence="3" type="primary">lcp</name>
    <name evidence="3" type="ORF">AWC38_SpisGene16616</name>
</gene>
<reference evidence="4" key="1">
    <citation type="journal article" date="2017" name="bioRxiv">
        <title>Comparative analysis of the genomes of Stylophora pistillata and Acropora digitifera provides evidence for extensive differences between species of corals.</title>
        <authorList>
            <person name="Voolstra C.R."/>
            <person name="Li Y."/>
            <person name="Liew Y.J."/>
            <person name="Baumgarten S."/>
            <person name="Zoccola D."/>
            <person name="Flot J.-F."/>
            <person name="Tambutte S."/>
            <person name="Allemand D."/>
            <person name="Aranda M."/>
        </authorList>
    </citation>
    <scope>NUCLEOTIDE SEQUENCE [LARGE SCALE GENOMIC DNA]</scope>
</reference>
<sequence length="365" mass="41715">MSALCENELNRKRFECDPLADSAVAEVARNRGEKALRNHDLYSAVKELGTITKDSYCAKFIEFYEQEPSWNVEWQMCELGRRVFVRNSVFAGLVLMYGSLVSSFTAAFGNKVLSAMGRISPYGDVRRRLFETLFFVRAVVLGSLSEIKGACMRVRLLHAAVRHHLLHRDSGWEIEKYGCPINQEDLAGTLSTFSSVVIHGLETLGIFLSKAEKDGYQTLWRYVGFYLGMTSDMLCNNYEEEWELCNMIRVRQCKPDPDSLMLTETLLQEFASKPPFHLSYNASSSLSRLFIGDDLADELGLSRFNMPSQIIMALLYWMLRTMCLIQRGIPFLENVLYKFGKYSLNTIVHFSLGGRKPSFMMKVYS</sequence>
<proteinExistence type="predicted"/>
<comment type="caution">
    <text evidence="3">The sequence shown here is derived from an EMBL/GenBank/DDBJ whole genome shotgun (WGS) entry which is preliminary data.</text>
</comment>
<dbReference type="GO" id="GO:0016491">
    <property type="term" value="F:oxidoreductase activity"/>
    <property type="evidence" value="ECO:0007669"/>
    <property type="project" value="InterPro"/>
</dbReference>
<dbReference type="OrthoDB" id="6361347at2759"/>
<evidence type="ECO:0000313" key="3">
    <source>
        <dbReference type="EMBL" id="PFX18984.1"/>
    </source>
</evidence>
<organism evidence="3 4">
    <name type="scientific">Stylophora pistillata</name>
    <name type="common">Smooth cauliflower coral</name>
    <dbReference type="NCBI Taxonomy" id="50429"/>
    <lineage>
        <taxon>Eukaryota</taxon>
        <taxon>Metazoa</taxon>
        <taxon>Cnidaria</taxon>
        <taxon>Anthozoa</taxon>
        <taxon>Hexacorallia</taxon>
        <taxon>Scleractinia</taxon>
        <taxon>Astrocoeniina</taxon>
        <taxon>Pocilloporidae</taxon>
        <taxon>Stylophora</taxon>
    </lineage>
</organism>
<evidence type="ECO:0000259" key="2">
    <source>
        <dbReference type="Pfam" id="PF09995"/>
    </source>
</evidence>
<dbReference type="Proteomes" id="UP000225706">
    <property type="component" value="Unassembled WGS sequence"/>
</dbReference>
<keyword evidence="1" id="KW-1133">Transmembrane helix</keyword>